<organism evidence="2 3">
    <name type="scientific">Clydaea vesicula</name>
    <dbReference type="NCBI Taxonomy" id="447962"/>
    <lineage>
        <taxon>Eukaryota</taxon>
        <taxon>Fungi</taxon>
        <taxon>Fungi incertae sedis</taxon>
        <taxon>Chytridiomycota</taxon>
        <taxon>Chytridiomycota incertae sedis</taxon>
        <taxon>Chytridiomycetes</taxon>
        <taxon>Lobulomycetales</taxon>
        <taxon>Lobulomycetaceae</taxon>
        <taxon>Clydaea</taxon>
    </lineage>
</organism>
<dbReference type="Gene3D" id="3.15.10.10">
    <property type="entry name" value="Bactericidal permeability-increasing protein, domain 1"/>
    <property type="match status" value="1"/>
</dbReference>
<dbReference type="EMBL" id="JADGJW010000203">
    <property type="protein sequence ID" value="KAJ3221891.1"/>
    <property type="molecule type" value="Genomic_DNA"/>
</dbReference>
<evidence type="ECO:0000256" key="1">
    <source>
        <dbReference type="SAM" id="SignalP"/>
    </source>
</evidence>
<dbReference type="Proteomes" id="UP001211065">
    <property type="component" value="Unassembled WGS sequence"/>
</dbReference>
<evidence type="ECO:0000313" key="2">
    <source>
        <dbReference type="EMBL" id="KAJ3221891.1"/>
    </source>
</evidence>
<dbReference type="AlphaFoldDB" id="A0AAD5XWH1"/>
<comment type="caution">
    <text evidence="2">The sequence shown here is derived from an EMBL/GenBank/DDBJ whole genome shotgun (WGS) entry which is preliminary data.</text>
</comment>
<name>A0AAD5XWH1_9FUNG</name>
<protein>
    <submittedName>
        <fullName evidence="2">Uncharacterized protein</fullName>
    </submittedName>
</protein>
<evidence type="ECO:0000313" key="3">
    <source>
        <dbReference type="Proteomes" id="UP001211065"/>
    </source>
</evidence>
<reference evidence="2" key="1">
    <citation type="submission" date="2020-05" db="EMBL/GenBank/DDBJ databases">
        <title>Phylogenomic resolution of chytrid fungi.</title>
        <authorList>
            <person name="Stajich J.E."/>
            <person name="Amses K."/>
            <person name="Simmons R."/>
            <person name="Seto K."/>
            <person name="Myers J."/>
            <person name="Bonds A."/>
            <person name="Quandt C.A."/>
            <person name="Barry K."/>
            <person name="Liu P."/>
            <person name="Grigoriev I."/>
            <person name="Longcore J.E."/>
            <person name="James T.Y."/>
        </authorList>
    </citation>
    <scope>NUCLEOTIDE SEQUENCE</scope>
    <source>
        <strain evidence="2">JEL0476</strain>
    </source>
</reference>
<keyword evidence="1" id="KW-0732">Signal</keyword>
<feature type="chain" id="PRO_5042074537" evidence="1">
    <location>
        <begin position="18"/>
        <end position="250"/>
    </location>
</feature>
<accession>A0AAD5XWH1</accession>
<sequence length="250" mass="27082">MKFSVLATVFLSTFAAASYITPLSKRDPLPYEDIQLIVDGANEMIQKYDQDMVKIITDAKLDPKETLAQGSTSGQVNIGICKARGEVGYYLTNLVGLKKLNIKNVEYVSNDFNADAGLLTLVIKAGINPIDLSVDVLGHAIGHCGFLHPHVDISGNVDVNGMKIDILTSIVLDINNGVTVTAAEIAAVAVDFTRIDIDLDGFGIIFNPLLDIVTDSIRGRIKAKLISLVDDEIKPVLQKVVNSKLPFKLF</sequence>
<keyword evidence="3" id="KW-1185">Reference proteome</keyword>
<proteinExistence type="predicted"/>
<feature type="signal peptide" evidence="1">
    <location>
        <begin position="1"/>
        <end position="17"/>
    </location>
</feature>
<gene>
    <name evidence="2" type="ORF">HK099_002997</name>
</gene>